<evidence type="ECO:0000256" key="4">
    <source>
        <dbReference type="SAM" id="MobiDB-lite"/>
    </source>
</evidence>
<proteinExistence type="inferred from homology"/>
<dbReference type="SUPFAM" id="SSF50118">
    <property type="entry name" value="Cell growth inhibitor/plasmid maintenance toxic component"/>
    <property type="match status" value="1"/>
</dbReference>
<dbReference type="GO" id="GO:0003677">
    <property type="term" value="F:DNA binding"/>
    <property type="evidence" value="ECO:0007669"/>
    <property type="project" value="InterPro"/>
</dbReference>
<comment type="similarity">
    <text evidence="1">Belongs to the PemK/MazF family.</text>
</comment>
<dbReference type="InterPro" id="IPR003477">
    <property type="entry name" value="PemK-like"/>
</dbReference>
<sequence length="218" mass="24209">MAQKQGNQGSQNSKPAQMMPVSTSIRLSKWLGEKFRLIGKVDSAKTRKVRRGQVYWCQFGENVGSEQCQNRPAVVLQNNPANRTSPNTIVAPITNSADTNSSVFPLNRPEDSHVEGHVLLGNIVTISKARLGDYLSELDQKTEMPGVDKALFHSLGVAEIVNKQATKLNKTEKHLEKVKEERNKAVDDLKDICVALGLAETSDKQTIIEMIETIKNHY</sequence>
<keyword evidence="2" id="KW-1277">Toxin-antitoxin system</keyword>
<reference evidence="5 6" key="1">
    <citation type="submission" date="2019-03" db="EMBL/GenBank/DDBJ databases">
        <title>Genomic Encyclopedia of Type Strains, Phase IV (KMG-IV): sequencing the most valuable type-strain genomes for metagenomic binning, comparative biology and taxonomic classification.</title>
        <authorList>
            <person name="Goeker M."/>
        </authorList>
    </citation>
    <scope>NUCLEOTIDE SEQUENCE [LARGE SCALE GENOMIC DNA]</scope>
    <source>
        <strain evidence="5 6">DSM 28697</strain>
    </source>
</reference>
<dbReference type="Pfam" id="PF02452">
    <property type="entry name" value="PemK_toxin"/>
    <property type="match status" value="1"/>
</dbReference>
<dbReference type="GO" id="GO:0004521">
    <property type="term" value="F:RNA endonuclease activity"/>
    <property type="evidence" value="ECO:0007669"/>
    <property type="project" value="TreeGrafter"/>
</dbReference>
<name>A0A4R6U4S7_9BACI</name>
<dbReference type="OrthoDB" id="2083262at2"/>
<dbReference type="PANTHER" id="PTHR33988:SF2">
    <property type="entry name" value="ENDORIBONUCLEASE MAZF"/>
    <property type="match status" value="1"/>
</dbReference>
<keyword evidence="6" id="KW-1185">Reference proteome</keyword>
<protein>
    <submittedName>
        <fullName evidence="5">mRNA interferase MazF</fullName>
    </submittedName>
</protein>
<feature type="region of interest" description="Disordered" evidence="4">
    <location>
        <begin position="1"/>
        <end position="21"/>
    </location>
</feature>
<dbReference type="PANTHER" id="PTHR33988">
    <property type="entry name" value="ENDORIBONUCLEASE MAZF-RELATED"/>
    <property type="match status" value="1"/>
</dbReference>
<feature type="coiled-coil region" evidence="3">
    <location>
        <begin position="161"/>
        <end position="188"/>
    </location>
</feature>
<dbReference type="AlphaFoldDB" id="A0A4R6U4S7"/>
<evidence type="ECO:0000313" key="6">
    <source>
        <dbReference type="Proteomes" id="UP000295632"/>
    </source>
</evidence>
<dbReference type="GO" id="GO:0016075">
    <property type="term" value="P:rRNA catabolic process"/>
    <property type="evidence" value="ECO:0007669"/>
    <property type="project" value="TreeGrafter"/>
</dbReference>
<evidence type="ECO:0000256" key="3">
    <source>
        <dbReference type="SAM" id="Coils"/>
    </source>
</evidence>
<dbReference type="EMBL" id="SNYJ01000004">
    <property type="protein sequence ID" value="TDQ41171.1"/>
    <property type="molecule type" value="Genomic_DNA"/>
</dbReference>
<keyword evidence="3" id="KW-0175">Coiled coil</keyword>
<comment type="caution">
    <text evidence="5">The sequence shown here is derived from an EMBL/GenBank/DDBJ whole genome shotgun (WGS) entry which is preliminary data.</text>
</comment>
<gene>
    <name evidence="5" type="ORF">EV213_104169</name>
</gene>
<dbReference type="Gene3D" id="2.30.30.110">
    <property type="match status" value="1"/>
</dbReference>
<dbReference type="RefSeq" id="WP_133579771.1">
    <property type="nucleotide sequence ID" value="NZ_SNYJ01000004.1"/>
</dbReference>
<dbReference type="Proteomes" id="UP000295632">
    <property type="component" value="Unassembled WGS sequence"/>
</dbReference>
<dbReference type="GO" id="GO:0006402">
    <property type="term" value="P:mRNA catabolic process"/>
    <property type="evidence" value="ECO:0007669"/>
    <property type="project" value="TreeGrafter"/>
</dbReference>
<evidence type="ECO:0000313" key="5">
    <source>
        <dbReference type="EMBL" id="TDQ41171.1"/>
    </source>
</evidence>
<evidence type="ECO:0000256" key="2">
    <source>
        <dbReference type="ARBA" id="ARBA00022649"/>
    </source>
</evidence>
<accession>A0A4R6U4S7</accession>
<evidence type="ECO:0000256" key="1">
    <source>
        <dbReference type="ARBA" id="ARBA00007521"/>
    </source>
</evidence>
<dbReference type="InterPro" id="IPR011067">
    <property type="entry name" value="Plasmid_toxin/cell-grow_inhib"/>
</dbReference>
<organism evidence="5 6">
    <name type="scientific">Aureibacillus halotolerans</name>
    <dbReference type="NCBI Taxonomy" id="1508390"/>
    <lineage>
        <taxon>Bacteria</taxon>
        <taxon>Bacillati</taxon>
        <taxon>Bacillota</taxon>
        <taxon>Bacilli</taxon>
        <taxon>Bacillales</taxon>
        <taxon>Bacillaceae</taxon>
        <taxon>Aureibacillus</taxon>
    </lineage>
</organism>